<dbReference type="EMBL" id="CP015961">
    <property type="protein sequence ID" value="ANI93068.1"/>
    <property type="molecule type" value="Genomic_DNA"/>
</dbReference>
<feature type="region of interest" description="Disordered" evidence="1">
    <location>
        <begin position="385"/>
        <end position="487"/>
    </location>
</feature>
<evidence type="ECO:0000256" key="1">
    <source>
        <dbReference type="SAM" id="MobiDB-lite"/>
    </source>
</evidence>
<feature type="compositionally biased region" description="Polar residues" evidence="1">
    <location>
        <begin position="113"/>
        <end position="172"/>
    </location>
</feature>
<evidence type="ECO:0000313" key="3">
    <source>
        <dbReference type="EMBL" id="ANI93068.1"/>
    </source>
</evidence>
<dbReference type="RefSeq" id="WP_067472494.1">
    <property type="nucleotide sequence ID" value="NZ_CP015961.1"/>
</dbReference>
<keyword evidence="2" id="KW-0472">Membrane</keyword>
<feature type="region of interest" description="Disordered" evidence="1">
    <location>
        <begin position="1"/>
        <end position="191"/>
    </location>
</feature>
<feature type="compositionally biased region" description="Gly residues" evidence="1">
    <location>
        <begin position="417"/>
        <end position="454"/>
    </location>
</feature>
<protein>
    <submittedName>
        <fullName evidence="3">Uncharacterized protein</fullName>
    </submittedName>
</protein>
<evidence type="ECO:0000313" key="4">
    <source>
        <dbReference type="Proteomes" id="UP000186104"/>
    </source>
</evidence>
<feature type="transmembrane region" description="Helical" evidence="2">
    <location>
        <begin position="347"/>
        <end position="370"/>
    </location>
</feature>
<gene>
    <name evidence="3" type="ORF">BJL86_2304</name>
</gene>
<dbReference type="AlphaFoldDB" id="A0A173LN54"/>
<feature type="compositionally biased region" description="Low complexity" evidence="1">
    <location>
        <begin position="173"/>
        <end position="191"/>
    </location>
</feature>
<organism evidence="3 4">
    <name type="scientific">Dietzia timorensis</name>
    <dbReference type="NCBI Taxonomy" id="499555"/>
    <lineage>
        <taxon>Bacteria</taxon>
        <taxon>Bacillati</taxon>
        <taxon>Actinomycetota</taxon>
        <taxon>Actinomycetes</taxon>
        <taxon>Mycobacteriales</taxon>
        <taxon>Dietziaceae</taxon>
        <taxon>Dietzia</taxon>
    </lineage>
</organism>
<dbReference type="KEGG" id="dtm:BJL86_2304"/>
<dbReference type="STRING" id="499555.BJL86_2304"/>
<feature type="transmembrane region" description="Helical" evidence="2">
    <location>
        <begin position="308"/>
        <end position="327"/>
    </location>
</feature>
<proteinExistence type="predicted"/>
<feature type="compositionally biased region" description="Gly residues" evidence="1">
    <location>
        <begin position="461"/>
        <end position="487"/>
    </location>
</feature>
<accession>A0A173LN54</accession>
<sequence length="487" mass="49202">MTDNFGQRPAGEPSDGYSRDAFGSDAFPAATNDYGDGFRGAHAADEGHTSGSYTGGAHSDSYPAGYGSNPGYGQGVAGDSSTLGSSSAPTSQWNADSQPQGGAHSAPGGYPSNEPSVSTSSTQYSAPQGYTPAADSTTQYSSPQGYTPAADSTTQFSSPQGYTPAADSTTQYSSPQGYAAASGAGASAESSSNDSAALGAAAYASQTAGAGQAAGSYGQQQSSPSQAATYGPPAEAKAPLTIVQWLAIGATALGALTFLMGFLEFQSFSALGDETSISGFAVYPWVHGGFLIVAILAGLSIKFSEQRIPAFAIAAGTWLAFFVSQLVGAGNITPESGLGFSSSTWGFGVILTLILGFLAVIVLAASVFATDEMIDDFKKKSAERKAQKAEQQRIQQAQQAQQAQQQQQFGGPSQQFGGPGQQGGYQGQGGYQAPGQQAGGYGQSGYGQAPGGYGQSAYGQQPGGYGQQPGGYDQGGYGQQPGGYPGQ</sequence>
<feature type="transmembrane region" description="Helical" evidence="2">
    <location>
        <begin position="242"/>
        <end position="262"/>
    </location>
</feature>
<keyword evidence="2" id="KW-0812">Transmembrane</keyword>
<evidence type="ECO:0000256" key="2">
    <source>
        <dbReference type="SAM" id="Phobius"/>
    </source>
</evidence>
<feature type="transmembrane region" description="Helical" evidence="2">
    <location>
        <begin position="282"/>
        <end position="301"/>
    </location>
</feature>
<feature type="compositionally biased region" description="Low complexity" evidence="1">
    <location>
        <begin position="395"/>
        <end position="416"/>
    </location>
</feature>
<feature type="compositionally biased region" description="Low complexity" evidence="1">
    <location>
        <begin position="77"/>
        <end position="91"/>
    </location>
</feature>
<reference evidence="3 4" key="1">
    <citation type="submission" date="2016-06" db="EMBL/GenBank/DDBJ databases">
        <title>Complete genome sequence of a saline-alkali tolerant type strain Dietzia timorensis ID05-A0528T.</title>
        <authorList>
            <person name="Wu X."/>
        </authorList>
    </citation>
    <scope>NUCLEOTIDE SEQUENCE [LARGE SCALE GENOMIC DNA]</scope>
    <source>
        <strain evidence="3 4">ID05-A0528</strain>
    </source>
</reference>
<dbReference type="Proteomes" id="UP000186104">
    <property type="component" value="Chromosome"/>
</dbReference>
<name>A0A173LN54_9ACTN</name>
<keyword evidence="2" id="KW-1133">Transmembrane helix</keyword>
<keyword evidence="4" id="KW-1185">Reference proteome</keyword>